<comment type="caution">
    <text evidence="1">The sequence shown here is derived from an EMBL/GenBank/DDBJ whole genome shotgun (WGS) entry which is preliminary data.</text>
</comment>
<evidence type="ECO:0000313" key="1">
    <source>
        <dbReference type="EMBL" id="MFG1709215.1"/>
    </source>
</evidence>
<proteinExistence type="predicted"/>
<evidence type="ECO:0000313" key="2">
    <source>
        <dbReference type="Proteomes" id="UP001603978"/>
    </source>
</evidence>
<dbReference type="EMBL" id="JBICRM010000034">
    <property type="protein sequence ID" value="MFG1709215.1"/>
    <property type="molecule type" value="Genomic_DNA"/>
</dbReference>
<accession>A0ABW7ASK5</accession>
<dbReference type="RefSeq" id="WP_393173773.1">
    <property type="nucleotide sequence ID" value="NZ_JBICRM010000034.1"/>
</dbReference>
<name>A0ABW7ASK5_9ACTN</name>
<organism evidence="1 2">
    <name type="scientific">Nonomuraea marmarensis</name>
    <dbReference type="NCBI Taxonomy" id="3351344"/>
    <lineage>
        <taxon>Bacteria</taxon>
        <taxon>Bacillati</taxon>
        <taxon>Actinomycetota</taxon>
        <taxon>Actinomycetes</taxon>
        <taxon>Streptosporangiales</taxon>
        <taxon>Streptosporangiaceae</taxon>
        <taxon>Nonomuraea</taxon>
    </lineage>
</organism>
<keyword evidence="2" id="KW-1185">Reference proteome</keyword>
<dbReference type="Proteomes" id="UP001603978">
    <property type="component" value="Unassembled WGS sequence"/>
</dbReference>
<protein>
    <submittedName>
        <fullName evidence="1">Uncharacterized protein</fullName>
    </submittedName>
</protein>
<reference evidence="1 2" key="1">
    <citation type="submission" date="2024-10" db="EMBL/GenBank/DDBJ databases">
        <authorList>
            <person name="Topkara A.R."/>
            <person name="Saygin H."/>
        </authorList>
    </citation>
    <scope>NUCLEOTIDE SEQUENCE [LARGE SCALE GENOMIC DNA]</scope>
    <source>
        <strain evidence="1 2">M3C6</strain>
    </source>
</reference>
<sequence length="60" mass="6669">MSATMTRWSFTASINDSDHLPEDVSYDDVAAEIHEVVDGALTAWYEKRGRQLLACEPVVA</sequence>
<gene>
    <name evidence="1" type="ORF">ACFLIM_39095</name>
</gene>